<reference evidence="1 2" key="1">
    <citation type="submission" date="2024-05" db="EMBL/GenBank/DDBJ databases">
        <title>A high-quality chromosomal-level genome assembly of Topmouth culter (Culter alburnus).</title>
        <authorList>
            <person name="Zhao H."/>
        </authorList>
    </citation>
    <scope>NUCLEOTIDE SEQUENCE [LARGE SCALE GENOMIC DNA]</scope>
    <source>
        <strain evidence="1">CATC2023</strain>
        <tissue evidence="1">Muscle</tissue>
    </source>
</reference>
<organism evidence="1 2">
    <name type="scientific">Culter alburnus</name>
    <name type="common">Topmouth culter</name>
    <dbReference type="NCBI Taxonomy" id="194366"/>
    <lineage>
        <taxon>Eukaryota</taxon>
        <taxon>Metazoa</taxon>
        <taxon>Chordata</taxon>
        <taxon>Craniata</taxon>
        <taxon>Vertebrata</taxon>
        <taxon>Euteleostomi</taxon>
        <taxon>Actinopterygii</taxon>
        <taxon>Neopterygii</taxon>
        <taxon>Teleostei</taxon>
        <taxon>Ostariophysi</taxon>
        <taxon>Cypriniformes</taxon>
        <taxon>Xenocyprididae</taxon>
        <taxon>Xenocypridinae</taxon>
        <taxon>Culter</taxon>
    </lineage>
</organism>
<dbReference type="AlphaFoldDB" id="A0AAW2AFC9"/>
<feature type="non-terminal residue" evidence="1">
    <location>
        <position position="69"/>
    </location>
</feature>
<sequence>HPQIPSQYYPNYLTDPDEIAEVDKINLYVKRAGKIMEVDMFPMESISVLLKEACESAGKKPEKMSLIFE</sequence>
<protein>
    <submittedName>
        <fullName evidence="1">Uncharacterized protein</fullName>
    </submittedName>
</protein>
<comment type="caution">
    <text evidence="1">The sequence shown here is derived from an EMBL/GenBank/DDBJ whole genome shotgun (WGS) entry which is preliminary data.</text>
</comment>
<keyword evidence="2" id="KW-1185">Reference proteome</keyword>
<name>A0AAW2AFC9_CULAL</name>
<dbReference type="EMBL" id="JAWDJR010000007">
    <property type="protein sequence ID" value="KAK9971414.1"/>
    <property type="molecule type" value="Genomic_DNA"/>
</dbReference>
<proteinExistence type="predicted"/>
<gene>
    <name evidence="1" type="ORF">ABG768_024781</name>
</gene>
<evidence type="ECO:0000313" key="2">
    <source>
        <dbReference type="Proteomes" id="UP001479290"/>
    </source>
</evidence>
<feature type="non-terminal residue" evidence="1">
    <location>
        <position position="1"/>
    </location>
</feature>
<evidence type="ECO:0000313" key="1">
    <source>
        <dbReference type="EMBL" id="KAK9971414.1"/>
    </source>
</evidence>
<accession>A0AAW2AFC9</accession>
<dbReference type="Proteomes" id="UP001479290">
    <property type="component" value="Unassembled WGS sequence"/>
</dbReference>